<feature type="domain" description="Phospholipid/glycerol acyltransferase" evidence="8">
    <location>
        <begin position="69"/>
        <end position="184"/>
    </location>
</feature>
<dbReference type="InterPro" id="IPR002123">
    <property type="entry name" value="Plipid/glycerol_acylTrfase"/>
</dbReference>
<reference evidence="9" key="2">
    <citation type="journal article" date="2021" name="PeerJ">
        <title>Extensive microbial diversity within the chicken gut microbiome revealed by metagenomics and culture.</title>
        <authorList>
            <person name="Gilroy R."/>
            <person name="Ravi A."/>
            <person name="Getino M."/>
            <person name="Pursley I."/>
            <person name="Horton D.L."/>
            <person name="Alikhan N.F."/>
            <person name="Baker D."/>
            <person name="Gharbi K."/>
            <person name="Hall N."/>
            <person name="Watson M."/>
            <person name="Adriaenssens E.M."/>
            <person name="Foster-Nyarko E."/>
            <person name="Jarju S."/>
            <person name="Secka A."/>
            <person name="Antonio M."/>
            <person name="Oren A."/>
            <person name="Chaudhuri R.R."/>
            <person name="La Ragione R."/>
            <person name="Hildebrand F."/>
            <person name="Pallen M.J."/>
        </authorList>
    </citation>
    <scope>NUCLEOTIDE SEQUENCE</scope>
    <source>
        <strain evidence="9">E3-2379</strain>
    </source>
</reference>
<gene>
    <name evidence="9" type="ORF">IAC13_09630</name>
</gene>
<evidence type="ECO:0000256" key="3">
    <source>
        <dbReference type="ARBA" id="ARBA00022516"/>
    </source>
</evidence>
<dbReference type="PANTHER" id="PTHR10434">
    <property type="entry name" value="1-ACYL-SN-GLYCEROL-3-PHOSPHATE ACYLTRANSFERASE"/>
    <property type="match status" value="1"/>
</dbReference>
<sequence>MSRIILMVIRCLPFIPYWFYMLGKLGKRDGYDEKTRYDFVHRMTTYINRVGRVVIESDGQENLPKENGYIMFPNHQGLYDVLAFLECHERPFSVVAKKEVKDVILLKQVFCVLRAQMIDRNDVRQGLKVIKKMTEEVLQGRNYIIFAEGTRSKRGNEIGEFKGGSFKSAMNAKCPIVPVALLDAFIPFDQNSIRKTTVQVHFLEPIYCEEYKDMKSKEIAKMVEERIRNKIEQCQREKQST</sequence>
<dbReference type="SUPFAM" id="SSF69593">
    <property type="entry name" value="Glycerol-3-phosphate (1)-acyltransferase"/>
    <property type="match status" value="1"/>
</dbReference>
<evidence type="ECO:0000256" key="7">
    <source>
        <dbReference type="RuleBase" id="RU361267"/>
    </source>
</evidence>
<dbReference type="EC" id="2.3.1.51" evidence="7"/>
<evidence type="ECO:0000256" key="5">
    <source>
        <dbReference type="ARBA" id="ARBA00023098"/>
    </source>
</evidence>
<keyword evidence="6 7" id="KW-0012">Acyltransferase</keyword>
<keyword evidence="3 7" id="KW-0444">Lipid biosynthesis</keyword>
<evidence type="ECO:0000256" key="6">
    <source>
        <dbReference type="ARBA" id="ARBA00023315"/>
    </source>
</evidence>
<evidence type="ECO:0000256" key="4">
    <source>
        <dbReference type="ARBA" id="ARBA00022679"/>
    </source>
</evidence>
<dbReference type="PANTHER" id="PTHR10434:SF64">
    <property type="entry name" value="1-ACYL-SN-GLYCEROL-3-PHOSPHATE ACYLTRANSFERASE-RELATED"/>
    <property type="match status" value="1"/>
</dbReference>
<name>A0A9D9N8I9_9FIRM</name>
<dbReference type="GO" id="GO:0003841">
    <property type="term" value="F:1-acylglycerol-3-phosphate O-acyltransferase activity"/>
    <property type="evidence" value="ECO:0007669"/>
    <property type="project" value="UniProtKB-UniRule"/>
</dbReference>
<keyword evidence="5 7" id="KW-0443">Lipid metabolism</keyword>
<dbReference type="Proteomes" id="UP000823618">
    <property type="component" value="Unassembled WGS sequence"/>
</dbReference>
<evidence type="ECO:0000313" key="9">
    <source>
        <dbReference type="EMBL" id="MBO8464179.1"/>
    </source>
</evidence>
<dbReference type="Pfam" id="PF01553">
    <property type="entry name" value="Acyltransferase"/>
    <property type="match status" value="1"/>
</dbReference>
<dbReference type="NCBIfam" id="TIGR00530">
    <property type="entry name" value="AGP_acyltrn"/>
    <property type="match status" value="1"/>
</dbReference>
<comment type="pathway">
    <text evidence="1">Lipid metabolism.</text>
</comment>
<evidence type="ECO:0000259" key="8">
    <source>
        <dbReference type="SMART" id="SM00563"/>
    </source>
</evidence>
<dbReference type="EMBL" id="JADIML010000275">
    <property type="protein sequence ID" value="MBO8464179.1"/>
    <property type="molecule type" value="Genomic_DNA"/>
</dbReference>
<keyword evidence="4 7" id="KW-0808">Transferase</keyword>
<evidence type="ECO:0000256" key="1">
    <source>
        <dbReference type="ARBA" id="ARBA00005189"/>
    </source>
</evidence>
<dbReference type="InterPro" id="IPR004552">
    <property type="entry name" value="AGP_acyltrans"/>
</dbReference>
<organism evidence="9 10">
    <name type="scientific">Candidatus Scybalomonas excrementavium</name>
    <dbReference type="NCBI Taxonomy" id="2840943"/>
    <lineage>
        <taxon>Bacteria</taxon>
        <taxon>Bacillati</taxon>
        <taxon>Bacillota</taxon>
        <taxon>Clostridia</taxon>
        <taxon>Lachnospirales</taxon>
        <taxon>Lachnospiraceae</taxon>
        <taxon>Lachnospiraceae incertae sedis</taxon>
        <taxon>Candidatus Scybalomonas</taxon>
    </lineage>
</organism>
<comment type="caution">
    <text evidence="9">The sequence shown here is derived from an EMBL/GenBank/DDBJ whole genome shotgun (WGS) entry which is preliminary data.</text>
</comment>
<comment type="similarity">
    <text evidence="2 7">Belongs to the 1-acyl-sn-glycerol-3-phosphate acyltransferase family.</text>
</comment>
<accession>A0A9D9N8I9</accession>
<proteinExistence type="inferred from homology"/>
<dbReference type="AlphaFoldDB" id="A0A9D9N8I9"/>
<evidence type="ECO:0000313" key="10">
    <source>
        <dbReference type="Proteomes" id="UP000823618"/>
    </source>
</evidence>
<dbReference type="CDD" id="cd07989">
    <property type="entry name" value="LPLAT_AGPAT-like"/>
    <property type="match status" value="1"/>
</dbReference>
<dbReference type="SMART" id="SM00563">
    <property type="entry name" value="PlsC"/>
    <property type="match status" value="1"/>
</dbReference>
<dbReference type="GO" id="GO:0016020">
    <property type="term" value="C:membrane"/>
    <property type="evidence" value="ECO:0007669"/>
    <property type="project" value="InterPro"/>
</dbReference>
<keyword evidence="7" id="KW-0594">Phospholipid biosynthesis</keyword>
<comment type="catalytic activity">
    <reaction evidence="7">
        <text>a 1-acyl-sn-glycero-3-phosphate + an acyl-CoA = a 1,2-diacyl-sn-glycero-3-phosphate + CoA</text>
        <dbReference type="Rhea" id="RHEA:19709"/>
        <dbReference type="ChEBI" id="CHEBI:57287"/>
        <dbReference type="ChEBI" id="CHEBI:57970"/>
        <dbReference type="ChEBI" id="CHEBI:58342"/>
        <dbReference type="ChEBI" id="CHEBI:58608"/>
        <dbReference type="EC" id="2.3.1.51"/>
    </reaction>
</comment>
<dbReference type="GO" id="GO:0006654">
    <property type="term" value="P:phosphatidic acid biosynthetic process"/>
    <property type="evidence" value="ECO:0007669"/>
    <property type="project" value="TreeGrafter"/>
</dbReference>
<comment type="domain">
    <text evidence="7">The HXXXXD motif is essential for acyltransferase activity and may constitute the binding site for the phosphate moiety of the glycerol-3-phosphate.</text>
</comment>
<evidence type="ECO:0000256" key="2">
    <source>
        <dbReference type="ARBA" id="ARBA00008655"/>
    </source>
</evidence>
<reference evidence="9" key="1">
    <citation type="submission" date="2020-10" db="EMBL/GenBank/DDBJ databases">
        <authorList>
            <person name="Gilroy R."/>
        </authorList>
    </citation>
    <scope>NUCLEOTIDE SEQUENCE</scope>
    <source>
        <strain evidence="9">E3-2379</strain>
    </source>
</reference>
<protein>
    <recommendedName>
        <fullName evidence="7">1-acyl-sn-glycerol-3-phosphate acyltransferase</fullName>
        <ecNumber evidence="7">2.3.1.51</ecNumber>
    </recommendedName>
</protein>
<keyword evidence="7" id="KW-1208">Phospholipid metabolism</keyword>